<sequence length="108" mass="11675">MRRFILPENANTDAISAVCQDGVLTVTVEKLPPKLTTEVEEEMLMRKFYDLMAAQGLSKKKEGSNNVSDGGRTGQSTASLPNTVDISDGGIDRHSSAIVPFTATDEQM</sequence>
<protein>
    <submittedName>
        <fullName evidence="1">Uncharacterized protein</fullName>
    </submittedName>
</protein>
<dbReference type="EMBL" id="RCHU02000009">
    <property type="protein sequence ID" value="KAL3579642.1"/>
    <property type="molecule type" value="Genomic_DNA"/>
</dbReference>
<accession>A0ACC4BM67</accession>
<gene>
    <name evidence="1" type="ORF">D5086_017477</name>
</gene>
<reference evidence="1 2" key="1">
    <citation type="journal article" date="2024" name="Plant Biotechnol. J.">
        <title>Genome and CRISPR/Cas9 system of a widespread forest tree (Populus alba) in the world.</title>
        <authorList>
            <person name="Liu Y.J."/>
            <person name="Jiang P.F."/>
            <person name="Han X.M."/>
            <person name="Li X.Y."/>
            <person name="Wang H.M."/>
            <person name="Wang Y.J."/>
            <person name="Wang X.X."/>
            <person name="Zeng Q.Y."/>
        </authorList>
    </citation>
    <scope>NUCLEOTIDE SEQUENCE [LARGE SCALE GENOMIC DNA]</scope>
    <source>
        <strain evidence="2">cv. PAL-ZL1</strain>
    </source>
</reference>
<proteinExistence type="predicted"/>
<evidence type="ECO:0000313" key="2">
    <source>
        <dbReference type="Proteomes" id="UP000309997"/>
    </source>
</evidence>
<organism evidence="1 2">
    <name type="scientific">Populus alba</name>
    <name type="common">White poplar</name>
    <dbReference type="NCBI Taxonomy" id="43335"/>
    <lineage>
        <taxon>Eukaryota</taxon>
        <taxon>Viridiplantae</taxon>
        <taxon>Streptophyta</taxon>
        <taxon>Embryophyta</taxon>
        <taxon>Tracheophyta</taxon>
        <taxon>Spermatophyta</taxon>
        <taxon>Magnoliopsida</taxon>
        <taxon>eudicotyledons</taxon>
        <taxon>Gunneridae</taxon>
        <taxon>Pentapetalae</taxon>
        <taxon>rosids</taxon>
        <taxon>fabids</taxon>
        <taxon>Malpighiales</taxon>
        <taxon>Salicaceae</taxon>
        <taxon>Saliceae</taxon>
        <taxon>Populus</taxon>
    </lineage>
</organism>
<keyword evidence="2" id="KW-1185">Reference proteome</keyword>
<comment type="caution">
    <text evidence="1">The sequence shown here is derived from an EMBL/GenBank/DDBJ whole genome shotgun (WGS) entry which is preliminary data.</text>
</comment>
<dbReference type="Proteomes" id="UP000309997">
    <property type="component" value="Unassembled WGS sequence"/>
</dbReference>
<name>A0ACC4BM67_POPAL</name>
<evidence type="ECO:0000313" key="1">
    <source>
        <dbReference type="EMBL" id="KAL3579642.1"/>
    </source>
</evidence>